<sequence length="185" mass="20340">MAFLCRSLLVLLSKERLVEEGEAQSGRRCIGSFAVPQSDCELAATCSVHHPTIAPNLSVVPRQHLDAPHLDHPFYEAFKEDVLVGCKAVDVEGGGDVGVGDTKQVLVDREQSIQVLQVGVVLVVEHVRGVEVEVVKPAAIAAIRAARAQLNECFYLVHDIDLGFHHSLFHVHVLHFHHFDFKCAN</sequence>
<accession>A0A8J5FY06</accession>
<dbReference type="Proteomes" id="UP000734854">
    <property type="component" value="Unassembled WGS sequence"/>
</dbReference>
<feature type="chain" id="PRO_5035187358" description="Secreted protein" evidence="1">
    <location>
        <begin position="24"/>
        <end position="185"/>
    </location>
</feature>
<name>A0A8J5FY06_ZINOF</name>
<proteinExistence type="predicted"/>
<evidence type="ECO:0000256" key="1">
    <source>
        <dbReference type="SAM" id="SignalP"/>
    </source>
</evidence>
<dbReference type="EMBL" id="JACMSC010000012">
    <property type="protein sequence ID" value="KAG6497223.1"/>
    <property type="molecule type" value="Genomic_DNA"/>
</dbReference>
<gene>
    <name evidence="2" type="ORF">ZIOFF_045115</name>
</gene>
<protein>
    <recommendedName>
        <fullName evidence="4">Secreted protein</fullName>
    </recommendedName>
</protein>
<evidence type="ECO:0000313" key="2">
    <source>
        <dbReference type="EMBL" id="KAG6497223.1"/>
    </source>
</evidence>
<dbReference type="AlphaFoldDB" id="A0A8J5FY06"/>
<organism evidence="2 3">
    <name type="scientific">Zingiber officinale</name>
    <name type="common">Ginger</name>
    <name type="synonym">Amomum zingiber</name>
    <dbReference type="NCBI Taxonomy" id="94328"/>
    <lineage>
        <taxon>Eukaryota</taxon>
        <taxon>Viridiplantae</taxon>
        <taxon>Streptophyta</taxon>
        <taxon>Embryophyta</taxon>
        <taxon>Tracheophyta</taxon>
        <taxon>Spermatophyta</taxon>
        <taxon>Magnoliopsida</taxon>
        <taxon>Liliopsida</taxon>
        <taxon>Zingiberales</taxon>
        <taxon>Zingiberaceae</taxon>
        <taxon>Zingiber</taxon>
    </lineage>
</organism>
<evidence type="ECO:0000313" key="3">
    <source>
        <dbReference type="Proteomes" id="UP000734854"/>
    </source>
</evidence>
<keyword evidence="1" id="KW-0732">Signal</keyword>
<feature type="signal peptide" evidence="1">
    <location>
        <begin position="1"/>
        <end position="23"/>
    </location>
</feature>
<reference evidence="2 3" key="1">
    <citation type="submission" date="2020-08" db="EMBL/GenBank/DDBJ databases">
        <title>Plant Genome Project.</title>
        <authorList>
            <person name="Zhang R.-G."/>
        </authorList>
    </citation>
    <scope>NUCLEOTIDE SEQUENCE [LARGE SCALE GENOMIC DNA]</scope>
    <source>
        <tissue evidence="2">Rhizome</tissue>
    </source>
</reference>
<evidence type="ECO:0008006" key="4">
    <source>
        <dbReference type="Google" id="ProtNLM"/>
    </source>
</evidence>
<keyword evidence="3" id="KW-1185">Reference proteome</keyword>
<comment type="caution">
    <text evidence="2">The sequence shown here is derived from an EMBL/GenBank/DDBJ whole genome shotgun (WGS) entry which is preliminary data.</text>
</comment>